<keyword evidence="2" id="KW-1185">Reference proteome</keyword>
<organism evidence="1 2">
    <name type="scientific">Phycisphaera mikurensis (strain NBRC 102666 / KCTC 22515 / FYK2301M01)</name>
    <dbReference type="NCBI Taxonomy" id="1142394"/>
    <lineage>
        <taxon>Bacteria</taxon>
        <taxon>Pseudomonadati</taxon>
        <taxon>Planctomycetota</taxon>
        <taxon>Phycisphaerae</taxon>
        <taxon>Phycisphaerales</taxon>
        <taxon>Phycisphaeraceae</taxon>
        <taxon>Phycisphaera</taxon>
    </lineage>
</organism>
<name>I0IFM3_PHYMF</name>
<proteinExistence type="predicted"/>
<dbReference type="HOGENOM" id="CLU_2772331_0_0_0"/>
<evidence type="ECO:0000313" key="2">
    <source>
        <dbReference type="Proteomes" id="UP000007881"/>
    </source>
</evidence>
<accession>I0IFM3</accession>
<reference evidence="1 2" key="1">
    <citation type="submission" date="2012-02" db="EMBL/GenBank/DDBJ databases">
        <title>Complete genome sequence of Phycisphaera mikurensis NBRC 102666.</title>
        <authorList>
            <person name="Ankai A."/>
            <person name="Hosoyama A."/>
            <person name="Terui Y."/>
            <person name="Sekine M."/>
            <person name="Fukai R."/>
            <person name="Kato Y."/>
            <person name="Nakamura S."/>
            <person name="Yamada-Narita S."/>
            <person name="Kawakoshi A."/>
            <person name="Fukunaga Y."/>
            <person name="Yamazaki S."/>
            <person name="Fujita N."/>
        </authorList>
    </citation>
    <scope>NUCLEOTIDE SEQUENCE [LARGE SCALE GENOMIC DNA]</scope>
    <source>
        <strain evidence="2">NBRC 102666 / KCTC 22515 / FYK2301M01</strain>
    </source>
</reference>
<protein>
    <submittedName>
        <fullName evidence="1">Uncharacterized protein</fullName>
    </submittedName>
</protein>
<evidence type="ECO:0000313" key="1">
    <source>
        <dbReference type="EMBL" id="BAM04061.1"/>
    </source>
</evidence>
<dbReference type="EMBL" id="AP012338">
    <property type="protein sequence ID" value="BAM04061.1"/>
    <property type="molecule type" value="Genomic_DNA"/>
</dbReference>
<dbReference type="STRING" id="1142394.PSMK_19020"/>
<dbReference type="Proteomes" id="UP000007881">
    <property type="component" value="Chromosome"/>
</dbReference>
<sequence>MEEESSRREVKQFTSRRRARNFHGAALDSLRGRCIVDPRLRPDPRTFRTFLRNRTSCLPSSRRFRPTGG</sequence>
<dbReference type="KEGG" id="phm:PSMK_19020"/>
<gene>
    <name evidence="1" type="ordered locus">PSMK_19020</name>
</gene>
<dbReference type="AlphaFoldDB" id="I0IFM3"/>